<organism evidence="5 6">
    <name type="scientific">Niveomyces insectorum RCEF 264</name>
    <dbReference type="NCBI Taxonomy" id="1081102"/>
    <lineage>
        <taxon>Eukaryota</taxon>
        <taxon>Fungi</taxon>
        <taxon>Dikarya</taxon>
        <taxon>Ascomycota</taxon>
        <taxon>Pezizomycotina</taxon>
        <taxon>Sordariomycetes</taxon>
        <taxon>Hypocreomycetidae</taxon>
        <taxon>Hypocreales</taxon>
        <taxon>Cordycipitaceae</taxon>
        <taxon>Niveomyces</taxon>
    </lineage>
</organism>
<protein>
    <submittedName>
        <fullName evidence="5">Thiolase</fullName>
    </submittedName>
</protein>
<evidence type="ECO:0000313" key="6">
    <source>
        <dbReference type="Proteomes" id="UP000076874"/>
    </source>
</evidence>
<dbReference type="EMBL" id="AZHD01000009">
    <property type="protein sequence ID" value="OAA60269.1"/>
    <property type="molecule type" value="Genomic_DNA"/>
</dbReference>
<evidence type="ECO:0000256" key="3">
    <source>
        <dbReference type="ARBA" id="ARBA00023315"/>
    </source>
</evidence>
<comment type="similarity">
    <text evidence="1">Belongs to the thiolase-like superfamily. Thiolase family.</text>
</comment>
<gene>
    <name evidence="5" type="ORF">SPI_05393</name>
</gene>
<dbReference type="PANTHER" id="PTHR18919">
    <property type="entry name" value="ACETYL-COA C-ACYLTRANSFERASE"/>
    <property type="match status" value="1"/>
</dbReference>
<evidence type="ECO:0000256" key="2">
    <source>
        <dbReference type="ARBA" id="ARBA00022679"/>
    </source>
</evidence>
<proteinExistence type="inferred from homology"/>
<dbReference type="STRING" id="1081102.A0A167T679"/>
<dbReference type="Gene3D" id="3.40.47.10">
    <property type="match status" value="1"/>
</dbReference>
<keyword evidence="3" id="KW-0012">Acyltransferase</keyword>
<dbReference type="SUPFAM" id="SSF53901">
    <property type="entry name" value="Thiolase-like"/>
    <property type="match status" value="2"/>
</dbReference>
<sequence>MIMAVPQTTPIVVGVGEIRDKSIDLSHPNEPADLMVEAIRRSFADASLTMTELAAAPDSISVVPPWTWAYPDLPGLLAERLHIQPRHRVLGSHGGDQPALLFGEAAQRIARGESKLAIVTGGEALATLAACQKAKKLPPPGWTAPDPNVKPISTSDLSFNGQNIASKHSMGLAIHVYPMYENGFRAHEKQTQQQNQQESAELYAAFDQIACTHPYSWRHGETPRDAKAIGTVTAKNRMICTPYPLLQNAFNTVNLAAACLLTSVEHAEKLGIPQDRWIYVLGGAGTNDKENFWERPNFYSSQSLQQSLDAAVAVSGISREDIDCYDFYSCFPIVPKLACKHLGLSVTKPAKAISLLGGLTSFGGAGNNYSMHALTEMTRKLRDKTYRTGLVLANGGVLTHHYALCLSSASRRDFSAYQRQNPLPTHLQHSQVVQVDDQVQGSATIETYTVEFDRQGRPRQANIVGRLDANGHRFVANHGDDATLVMLTDPILEPVGLRGIVHQSQDGRNVFYVGAASKL</sequence>
<name>A0A167T679_9HYPO</name>
<evidence type="ECO:0000313" key="5">
    <source>
        <dbReference type="EMBL" id="OAA60269.1"/>
    </source>
</evidence>
<dbReference type="Gene3D" id="2.40.50.840">
    <property type="match status" value="1"/>
</dbReference>
<feature type="domain" description="Thiolase-like protein type 1 additional C-terminal" evidence="4">
    <location>
        <begin position="422"/>
        <end position="503"/>
    </location>
</feature>
<keyword evidence="6" id="KW-1185">Reference proteome</keyword>
<dbReference type="Proteomes" id="UP000076874">
    <property type="component" value="Unassembled WGS sequence"/>
</dbReference>
<dbReference type="AlphaFoldDB" id="A0A167T679"/>
<evidence type="ECO:0000259" key="4">
    <source>
        <dbReference type="Pfam" id="PF18313"/>
    </source>
</evidence>
<dbReference type="PANTHER" id="PTHR18919:SF139">
    <property type="entry name" value="THIOLASE-LIKE PROTEIN TYPE 1 ADDITIONAL C-TERMINAL DOMAIN-CONTAINING PROTEIN"/>
    <property type="match status" value="1"/>
</dbReference>
<comment type="caution">
    <text evidence="5">The sequence shown here is derived from an EMBL/GenBank/DDBJ whole genome shotgun (WGS) entry which is preliminary data.</text>
</comment>
<dbReference type="Pfam" id="PF18313">
    <property type="entry name" value="TLP1_add_C"/>
    <property type="match status" value="1"/>
</dbReference>
<evidence type="ECO:0000256" key="1">
    <source>
        <dbReference type="ARBA" id="ARBA00010982"/>
    </source>
</evidence>
<dbReference type="InterPro" id="IPR040771">
    <property type="entry name" value="TLP1_add_C"/>
</dbReference>
<reference evidence="5 6" key="1">
    <citation type="journal article" date="2016" name="Genome Biol. Evol.">
        <title>Divergent and convergent evolution of fungal pathogenicity.</title>
        <authorList>
            <person name="Shang Y."/>
            <person name="Xiao G."/>
            <person name="Zheng P."/>
            <person name="Cen K."/>
            <person name="Zhan S."/>
            <person name="Wang C."/>
        </authorList>
    </citation>
    <scope>NUCLEOTIDE SEQUENCE [LARGE SCALE GENOMIC DNA]</scope>
    <source>
        <strain evidence="5 6">RCEF 264</strain>
    </source>
</reference>
<dbReference type="OrthoDB" id="435240at2759"/>
<accession>A0A167T679</accession>
<dbReference type="GO" id="GO:0016746">
    <property type="term" value="F:acyltransferase activity"/>
    <property type="evidence" value="ECO:0007669"/>
    <property type="project" value="UniProtKB-KW"/>
</dbReference>
<keyword evidence="2" id="KW-0808">Transferase</keyword>
<dbReference type="InterPro" id="IPR016039">
    <property type="entry name" value="Thiolase-like"/>
</dbReference>